<keyword evidence="2" id="KW-0819">tRNA processing</keyword>
<accession>A0A9N9QP81</accession>
<dbReference type="Gene3D" id="3.30.70.3250">
    <property type="entry name" value="Ribonuclease P, Pop5 subunit"/>
    <property type="match status" value="1"/>
</dbReference>
<dbReference type="GO" id="GO:0033204">
    <property type="term" value="F:ribonuclease P RNA binding"/>
    <property type="evidence" value="ECO:0007669"/>
    <property type="project" value="TreeGrafter"/>
</dbReference>
<name>A0A9N9QP81_9CUCU</name>
<protein>
    <submittedName>
        <fullName evidence="3">Uncharacterized protein</fullName>
    </submittedName>
</protein>
<dbReference type="GO" id="GO:0030681">
    <property type="term" value="C:multimeric ribonuclease P complex"/>
    <property type="evidence" value="ECO:0007669"/>
    <property type="project" value="TreeGrafter"/>
</dbReference>
<dbReference type="GO" id="GO:0005730">
    <property type="term" value="C:nucleolus"/>
    <property type="evidence" value="ECO:0007669"/>
    <property type="project" value="TreeGrafter"/>
</dbReference>
<sequence>MSNYYYLDIKLILANPEEVTPAFYKKNILEAVKQLFGETGASIPIDILKFNSETLEAILRVPKSHYIKIRSSLVLSGKYEGIRCIYSIQKSTPLLLALQGDSRNYNH</sequence>
<dbReference type="EMBL" id="OU892279">
    <property type="protein sequence ID" value="CAG9766290.1"/>
    <property type="molecule type" value="Genomic_DNA"/>
</dbReference>
<dbReference type="SUPFAM" id="SSF160350">
    <property type="entry name" value="Rnp2-like"/>
    <property type="match status" value="1"/>
</dbReference>
<keyword evidence="4" id="KW-1185">Reference proteome</keyword>
<dbReference type="OrthoDB" id="7481291at2759"/>
<dbReference type="Proteomes" id="UP001152799">
    <property type="component" value="Chromosome 3"/>
</dbReference>
<proteinExistence type="inferred from homology"/>
<evidence type="ECO:0000256" key="2">
    <source>
        <dbReference type="ARBA" id="ARBA00022694"/>
    </source>
</evidence>
<dbReference type="PANTHER" id="PTHR15441">
    <property type="entry name" value="RIBONUCLEASE P PROTEIN SUBUNIT P14"/>
    <property type="match status" value="1"/>
</dbReference>
<dbReference type="AlphaFoldDB" id="A0A9N9QP81"/>
<dbReference type="GO" id="GO:0001682">
    <property type="term" value="P:tRNA 5'-leader removal"/>
    <property type="evidence" value="ECO:0007669"/>
    <property type="project" value="TreeGrafter"/>
</dbReference>
<evidence type="ECO:0000313" key="4">
    <source>
        <dbReference type="Proteomes" id="UP001152799"/>
    </source>
</evidence>
<dbReference type="InterPro" id="IPR002759">
    <property type="entry name" value="Pop5/Rpp14/Rnp2-like"/>
</dbReference>
<gene>
    <name evidence="3" type="ORF">CEUTPL_LOCUS6877</name>
</gene>
<dbReference type="InterPro" id="IPR038085">
    <property type="entry name" value="Rnp2-like_sf"/>
</dbReference>
<comment type="similarity">
    <text evidence="1">Belongs to the eukaryotic/archaeal RNase P protein component 2 family.</text>
</comment>
<dbReference type="PANTHER" id="PTHR15441:SF1">
    <property type="entry name" value="RIBONUCLEASE P PROTEIN SUBUNIT P14"/>
    <property type="match status" value="1"/>
</dbReference>
<evidence type="ECO:0000313" key="3">
    <source>
        <dbReference type="EMBL" id="CAG9766290.1"/>
    </source>
</evidence>
<evidence type="ECO:0000256" key="1">
    <source>
        <dbReference type="ARBA" id="ARBA00010800"/>
    </source>
</evidence>
<dbReference type="Pfam" id="PF01900">
    <property type="entry name" value="RNase_P_Rpp14"/>
    <property type="match status" value="1"/>
</dbReference>
<reference evidence="3" key="1">
    <citation type="submission" date="2022-01" db="EMBL/GenBank/DDBJ databases">
        <authorList>
            <person name="King R."/>
        </authorList>
    </citation>
    <scope>NUCLEOTIDE SEQUENCE</scope>
</reference>
<organism evidence="3 4">
    <name type="scientific">Ceutorhynchus assimilis</name>
    <name type="common">cabbage seed weevil</name>
    <dbReference type="NCBI Taxonomy" id="467358"/>
    <lineage>
        <taxon>Eukaryota</taxon>
        <taxon>Metazoa</taxon>
        <taxon>Ecdysozoa</taxon>
        <taxon>Arthropoda</taxon>
        <taxon>Hexapoda</taxon>
        <taxon>Insecta</taxon>
        <taxon>Pterygota</taxon>
        <taxon>Neoptera</taxon>
        <taxon>Endopterygota</taxon>
        <taxon>Coleoptera</taxon>
        <taxon>Polyphaga</taxon>
        <taxon>Cucujiformia</taxon>
        <taxon>Curculionidae</taxon>
        <taxon>Ceutorhynchinae</taxon>
        <taxon>Ceutorhynchus</taxon>
    </lineage>
</organism>